<name>A0A9P4U0L3_9PEZI</name>
<dbReference type="AlphaFoldDB" id="A0A9P4U0L3"/>
<accession>A0A9P4U0L3</accession>
<comment type="caution">
    <text evidence="1">The sequence shown here is derived from an EMBL/GenBank/DDBJ whole genome shotgun (WGS) entry which is preliminary data.</text>
</comment>
<gene>
    <name evidence="1" type="ORF">EJ08DRAFT_100875</name>
</gene>
<dbReference type="Proteomes" id="UP000800235">
    <property type="component" value="Unassembled WGS sequence"/>
</dbReference>
<organism evidence="1 2">
    <name type="scientific">Tothia fuscella</name>
    <dbReference type="NCBI Taxonomy" id="1048955"/>
    <lineage>
        <taxon>Eukaryota</taxon>
        <taxon>Fungi</taxon>
        <taxon>Dikarya</taxon>
        <taxon>Ascomycota</taxon>
        <taxon>Pezizomycotina</taxon>
        <taxon>Dothideomycetes</taxon>
        <taxon>Pleosporomycetidae</taxon>
        <taxon>Venturiales</taxon>
        <taxon>Cylindrosympodiaceae</taxon>
        <taxon>Tothia</taxon>
    </lineage>
</organism>
<keyword evidence="2" id="KW-1185">Reference proteome</keyword>
<proteinExistence type="predicted"/>
<sequence>MNELEDFASASLSVKCDKIDKSDRPPLDVGAVQKCHDEWKNGRWTCPYDDHPVLYWCGGKYWMRTGYLWKSSNSCYDYCRDCINSAIRERKAGVSCTARKGLAECYSGYWDYDTCDLDPQRLAVSII</sequence>
<evidence type="ECO:0000313" key="1">
    <source>
        <dbReference type="EMBL" id="KAF2432905.1"/>
    </source>
</evidence>
<reference evidence="1" key="1">
    <citation type="journal article" date="2020" name="Stud. Mycol.">
        <title>101 Dothideomycetes genomes: a test case for predicting lifestyles and emergence of pathogens.</title>
        <authorList>
            <person name="Haridas S."/>
            <person name="Albert R."/>
            <person name="Binder M."/>
            <person name="Bloem J."/>
            <person name="Labutti K."/>
            <person name="Salamov A."/>
            <person name="Andreopoulos B."/>
            <person name="Baker S."/>
            <person name="Barry K."/>
            <person name="Bills G."/>
            <person name="Bluhm B."/>
            <person name="Cannon C."/>
            <person name="Castanera R."/>
            <person name="Culley D."/>
            <person name="Daum C."/>
            <person name="Ezra D."/>
            <person name="Gonzalez J."/>
            <person name="Henrissat B."/>
            <person name="Kuo A."/>
            <person name="Liang C."/>
            <person name="Lipzen A."/>
            <person name="Lutzoni F."/>
            <person name="Magnuson J."/>
            <person name="Mondo S."/>
            <person name="Nolan M."/>
            <person name="Ohm R."/>
            <person name="Pangilinan J."/>
            <person name="Park H.-J."/>
            <person name="Ramirez L."/>
            <person name="Alfaro M."/>
            <person name="Sun H."/>
            <person name="Tritt A."/>
            <person name="Yoshinaga Y."/>
            <person name="Zwiers L.-H."/>
            <person name="Turgeon B."/>
            <person name="Goodwin S."/>
            <person name="Spatafora J."/>
            <person name="Crous P."/>
            <person name="Grigoriev I."/>
        </authorList>
    </citation>
    <scope>NUCLEOTIDE SEQUENCE</scope>
    <source>
        <strain evidence="1">CBS 130266</strain>
    </source>
</reference>
<dbReference type="EMBL" id="MU007023">
    <property type="protein sequence ID" value="KAF2432905.1"/>
    <property type="molecule type" value="Genomic_DNA"/>
</dbReference>
<evidence type="ECO:0000313" key="2">
    <source>
        <dbReference type="Proteomes" id="UP000800235"/>
    </source>
</evidence>
<protein>
    <submittedName>
        <fullName evidence="1">Uncharacterized protein</fullName>
    </submittedName>
</protein>